<name>C0E1F8_9CORY</name>
<protein>
    <submittedName>
        <fullName evidence="1">Uncharacterized protein</fullName>
    </submittedName>
</protein>
<evidence type="ECO:0000313" key="1">
    <source>
        <dbReference type="EMBL" id="EEG27645.1"/>
    </source>
</evidence>
<dbReference type="HOGENOM" id="CLU_3198670_0_0_11"/>
<accession>C0E1F8</accession>
<evidence type="ECO:0000313" key="2">
    <source>
        <dbReference type="Proteomes" id="UP000006247"/>
    </source>
</evidence>
<dbReference type="AlphaFoldDB" id="C0E1F8"/>
<reference evidence="1 2" key="1">
    <citation type="submission" date="2009-01" db="EMBL/GenBank/DDBJ databases">
        <authorList>
            <person name="Fulton L."/>
            <person name="Clifton S."/>
            <person name="Chinwalla A.T."/>
            <person name="Mitreva M."/>
            <person name="Sodergren E."/>
            <person name="Weinstock G."/>
            <person name="Clifton S."/>
            <person name="Dooling D.J."/>
            <person name="Fulton B."/>
            <person name="Minx P."/>
            <person name="Pepin K.H."/>
            <person name="Johnson M."/>
            <person name="Bhonagiri V."/>
            <person name="Nash W.E."/>
            <person name="Mardis E.R."/>
            <person name="Wilson R.K."/>
        </authorList>
    </citation>
    <scope>NUCLEOTIDE SEQUENCE [LARGE SCALE GENOMIC DNA]</scope>
    <source>
        <strain evidence="1 2">ATCC 33806</strain>
    </source>
</reference>
<organism evidence="1 2">
    <name type="scientific">Corynebacterium matruchotii ATCC 33806</name>
    <dbReference type="NCBI Taxonomy" id="566549"/>
    <lineage>
        <taxon>Bacteria</taxon>
        <taxon>Bacillati</taxon>
        <taxon>Actinomycetota</taxon>
        <taxon>Actinomycetes</taxon>
        <taxon>Mycobacteriales</taxon>
        <taxon>Corynebacteriaceae</taxon>
        <taxon>Corynebacterium</taxon>
    </lineage>
</organism>
<dbReference type="Proteomes" id="UP000006247">
    <property type="component" value="Unassembled WGS sequence"/>
</dbReference>
<proteinExistence type="predicted"/>
<dbReference type="EMBL" id="ACEB01000011">
    <property type="protein sequence ID" value="EEG27645.1"/>
    <property type="molecule type" value="Genomic_DNA"/>
</dbReference>
<gene>
    <name evidence="1" type="ORF">CORMATOL_00809</name>
</gene>
<sequence>MRLAGVTGKGKGCCPVTTRRPKGGRIIARIWSAVSFEPLGRIGCG</sequence>
<comment type="caution">
    <text evidence="1">The sequence shown here is derived from an EMBL/GenBank/DDBJ whole genome shotgun (WGS) entry which is preliminary data.</text>
</comment>